<dbReference type="PANTHER" id="PTHR45953">
    <property type="entry name" value="IDURONATE 2-SULFATASE"/>
    <property type="match status" value="1"/>
</dbReference>
<evidence type="ECO:0000256" key="2">
    <source>
        <dbReference type="ARBA" id="ARBA00008779"/>
    </source>
</evidence>
<dbReference type="Pfam" id="PF00884">
    <property type="entry name" value="Sulfatase"/>
    <property type="match status" value="1"/>
</dbReference>
<evidence type="ECO:0000313" key="10">
    <source>
        <dbReference type="EMBL" id="NWK55252.1"/>
    </source>
</evidence>
<keyword evidence="5" id="KW-0378">Hydrolase</keyword>
<comment type="similarity">
    <text evidence="2">Belongs to the sulfatase family.</text>
</comment>
<dbReference type="PANTHER" id="PTHR45953:SF1">
    <property type="entry name" value="IDURONATE 2-SULFATASE"/>
    <property type="match status" value="1"/>
</dbReference>
<dbReference type="CDD" id="cd16030">
    <property type="entry name" value="iduronate-2-sulfatase"/>
    <property type="match status" value="1"/>
</dbReference>
<feature type="signal peptide" evidence="8">
    <location>
        <begin position="1"/>
        <end position="22"/>
    </location>
</feature>
<accession>A0A851GEB2</accession>
<keyword evidence="11" id="KW-1185">Reference proteome</keyword>
<proteinExistence type="inferred from homology"/>
<evidence type="ECO:0000256" key="3">
    <source>
        <dbReference type="ARBA" id="ARBA00022723"/>
    </source>
</evidence>
<protein>
    <submittedName>
        <fullName evidence="10">Sulfatase</fullName>
    </submittedName>
</protein>
<dbReference type="RefSeq" id="WP_178931779.1">
    <property type="nucleotide sequence ID" value="NZ_JACBAZ010000002.1"/>
</dbReference>
<organism evidence="10 11">
    <name type="scientific">Oceaniferula marina</name>
    <dbReference type="NCBI Taxonomy" id="2748318"/>
    <lineage>
        <taxon>Bacteria</taxon>
        <taxon>Pseudomonadati</taxon>
        <taxon>Verrucomicrobiota</taxon>
        <taxon>Verrucomicrobiia</taxon>
        <taxon>Verrucomicrobiales</taxon>
        <taxon>Verrucomicrobiaceae</taxon>
        <taxon>Oceaniferula</taxon>
    </lineage>
</organism>
<keyword evidence="6" id="KW-0106">Calcium</keyword>
<dbReference type="GO" id="GO:0005737">
    <property type="term" value="C:cytoplasm"/>
    <property type="evidence" value="ECO:0007669"/>
    <property type="project" value="TreeGrafter"/>
</dbReference>
<evidence type="ECO:0000256" key="4">
    <source>
        <dbReference type="ARBA" id="ARBA00022729"/>
    </source>
</evidence>
<keyword evidence="3" id="KW-0479">Metal-binding</keyword>
<comment type="cofactor">
    <cofactor evidence="1">
        <name>Ca(2+)</name>
        <dbReference type="ChEBI" id="CHEBI:29108"/>
    </cofactor>
</comment>
<name>A0A851GEB2_9BACT</name>
<dbReference type="InterPro" id="IPR000917">
    <property type="entry name" value="Sulfatase_N"/>
</dbReference>
<dbReference type="AlphaFoldDB" id="A0A851GEB2"/>
<dbReference type="EMBL" id="JACBAZ010000002">
    <property type="protein sequence ID" value="NWK55252.1"/>
    <property type="molecule type" value="Genomic_DNA"/>
</dbReference>
<dbReference type="Gene3D" id="3.40.720.10">
    <property type="entry name" value="Alkaline Phosphatase, subunit A"/>
    <property type="match status" value="1"/>
</dbReference>
<sequence>MIHRHLKILTGALLLSCTFSAAAEKKKNVLFIIADDLTARALSCYENKASKTPNIDKLATEGIRYTRTYCQFPVCGPSRASLMSGYYPLGSGAMGYASGRKQIGDRITWTQHFQNNGYHTARVSKIFHMNVPGNICSGSNGADDALSWNERHNVKAQEMHMEGEGEMLERNPDGTKPVKFGNHLQYVKGGEADELYADAQAADKACELLKEYKQSLDKPFFLAVGFVRPHVPFVAPKSYFEAYPIDQVVMPKKVEGDHEDIPEAGLGQFTSSERKVTPLQEKKAVAAYYAAVAHMDAQVGKVLTTLKEQGLEDDTIIIFTSDHGYHLGEHNFWMKISVHEESARVPMIIKVPGKEATVCHTLTELVDLYPTISEACGLDIPKNIQGKSLYKTFDDPAHSVRDAALSMNGRGMLLRTKNWAYIEYANGDNGAELYDMVKDPQQFVNLVKDPEHASTLKNVQQMLIEKKKWIMQSDIRKERASAPNPETKKKRKKAKT</sequence>
<feature type="region of interest" description="Disordered" evidence="7">
    <location>
        <begin position="474"/>
        <end position="496"/>
    </location>
</feature>
<feature type="domain" description="Sulfatase N-terminal" evidence="9">
    <location>
        <begin position="27"/>
        <end position="377"/>
    </location>
</feature>
<evidence type="ECO:0000256" key="5">
    <source>
        <dbReference type="ARBA" id="ARBA00022801"/>
    </source>
</evidence>
<dbReference type="GO" id="GO:0046872">
    <property type="term" value="F:metal ion binding"/>
    <property type="evidence" value="ECO:0007669"/>
    <property type="project" value="UniProtKB-KW"/>
</dbReference>
<dbReference type="GO" id="GO:0004423">
    <property type="term" value="F:iduronate-2-sulfatase activity"/>
    <property type="evidence" value="ECO:0007669"/>
    <property type="project" value="InterPro"/>
</dbReference>
<reference evidence="10 11" key="1">
    <citation type="submission" date="2020-07" db="EMBL/GenBank/DDBJ databases">
        <title>Roseicoccus Jingziensis gen. nov., sp. nov., isolated from coastal seawater.</title>
        <authorList>
            <person name="Feng X."/>
        </authorList>
    </citation>
    <scope>NUCLEOTIDE SEQUENCE [LARGE SCALE GENOMIC DNA]</scope>
    <source>
        <strain evidence="10 11">N1E253</strain>
    </source>
</reference>
<gene>
    <name evidence="10" type="ORF">HW115_06495</name>
</gene>
<evidence type="ECO:0000256" key="6">
    <source>
        <dbReference type="ARBA" id="ARBA00022837"/>
    </source>
</evidence>
<feature type="chain" id="PRO_5032667397" evidence="8">
    <location>
        <begin position="23"/>
        <end position="496"/>
    </location>
</feature>
<keyword evidence="4 8" id="KW-0732">Signal</keyword>
<dbReference type="Proteomes" id="UP000557872">
    <property type="component" value="Unassembled WGS sequence"/>
</dbReference>
<evidence type="ECO:0000256" key="7">
    <source>
        <dbReference type="SAM" id="MobiDB-lite"/>
    </source>
</evidence>
<dbReference type="InterPro" id="IPR035874">
    <property type="entry name" value="IDS"/>
</dbReference>
<evidence type="ECO:0000313" key="11">
    <source>
        <dbReference type="Proteomes" id="UP000557872"/>
    </source>
</evidence>
<evidence type="ECO:0000256" key="1">
    <source>
        <dbReference type="ARBA" id="ARBA00001913"/>
    </source>
</evidence>
<evidence type="ECO:0000259" key="9">
    <source>
        <dbReference type="Pfam" id="PF00884"/>
    </source>
</evidence>
<dbReference type="InterPro" id="IPR017850">
    <property type="entry name" value="Alkaline_phosphatase_core_sf"/>
</dbReference>
<comment type="caution">
    <text evidence="10">The sequence shown here is derived from an EMBL/GenBank/DDBJ whole genome shotgun (WGS) entry which is preliminary data.</text>
</comment>
<dbReference type="SUPFAM" id="SSF53649">
    <property type="entry name" value="Alkaline phosphatase-like"/>
    <property type="match status" value="1"/>
</dbReference>
<evidence type="ECO:0000256" key="8">
    <source>
        <dbReference type="SAM" id="SignalP"/>
    </source>
</evidence>